<dbReference type="InterPro" id="IPR032675">
    <property type="entry name" value="LRR_dom_sf"/>
</dbReference>
<dbReference type="Gene3D" id="3.80.10.10">
    <property type="entry name" value="Ribonuclease Inhibitor"/>
    <property type="match status" value="1"/>
</dbReference>
<evidence type="ECO:0000313" key="2">
    <source>
        <dbReference type="EMBL" id="KAF9479441.1"/>
    </source>
</evidence>
<keyword evidence="1" id="KW-0175">Coiled coil</keyword>
<dbReference type="Gene3D" id="1.20.1280.50">
    <property type="match status" value="1"/>
</dbReference>
<name>A0A9P5Z240_9AGAR</name>
<proteinExistence type="predicted"/>
<accession>A0A9P5Z240</accession>
<protein>
    <recommendedName>
        <fullName evidence="4">F-box domain-containing protein</fullName>
    </recommendedName>
</protein>
<reference evidence="2" key="1">
    <citation type="submission" date="2020-11" db="EMBL/GenBank/DDBJ databases">
        <authorList>
            <consortium name="DOE Joint Genome Institute"/>
            <person name="Ahrendt S."/>
            <person name="Riley R."/>
            <person name="Andreopoulos W."/>
            <person name="Labutti K."/>
            <person name="Pangilinan J."/>
            <person name="Ruiz-Duenas F.J."/>
            <person name="Barrasa J.M."/>
            <person name="Sanchez-Garcia M."/>
            <person name="Camarero S."/>
            <person name="Miyauchi S."/>
            <person name="Serrano A."/>
            <person name="Linde D."/>
            <person name="Babiker R."/>
            <person name="Drula E."/>
            <person name="Ayuso-Fernandez I."/>
            <person name="Pacheco R."/>
            <person name="Padilla G."/>
            <person name="Ferreira P."/>
            <person name="Barriuso J."/>
            <person name="Kellner H."/>
            <person name="Castanera R."/>
            <person name="Alfaro M."/>
            <person name="Ramirez L."/>
            <person name="Pisabarro A.G."/>
            <person name="Kuo A."/>
            <person name="Tritt A."/>
            <person name="Lipzen A."/>
            <person name="He G."/>
            <person name="Yan M."/>
            <person name="Ng V."/>
            <person name="Cullen D."/>
            <person name="Martin F."/>
            <person name="Rosso M.-N."/>
            <person name="Henrissat B."/>
            <person name="Hibbett D."/>
            <person name="Martinez A.T."/>
            <person name="Grigoriev I.V."/>
        </authorList>
    </citation>
    <scope>NUCLEOTIDE SEQUENCE</scope>
    <source>
        <strain evidence="2">CIRM-BRFM 674</strain>
    </source>
</reference>
<dbReference type="OrthoDB" id="2886770at2759"/>
<comment type="caution">
    <text evidence="2">The sequence shown here is derived from an EMBL/GenBank/DDBJ whole genome shotgun (WGS) entry which is preliminary data.</text>
</comment>
<dbReference type="EMBL" id="MU155213">
    <property type="protein sequence ID" value="KAF9479441.1"/>
    <property type="molecule type" value="Genomic_DNA"/>
</dbReference>
<keyword evidence="3" id="KW-1185">Reference proteome</keyword>
<organism evidence="2 3">
    <name type="scientific">Pholiota conissans</name>
    <dbReference type="NCBI Taxonomy" id="109636"/>
    <lineage>
        <taxon>Eukaryota</taxon>
        <taxon>Fungi</taxon>
        <taxon>Dikarya</taxon>
        <taxon>Basidiomycota</taxon>
        <taxon>Agaricomycotina</taxon>
        <taxon>Agaricomycetes</taxon>
        <taxon>Agaricomycetidae</taxon>
        <taxon>Agaricales</taxon>
        <taxon>Agaricineae</taxon>
        <taxon>Strophariaceae</taxon>
        <taxon>Pholiota</taxon>
    </lineage>
</organism>
<evidence type="ECO:0000313" key="3">
    <source>
        <dbReference type="Proteomes" id="UP000807469"/>
    </source>
</evidence>
<feature type="coiled-coil region" evidence="1">
    <location>
        <begin position="35"/>
        <end position="69"/>
    </location>
</feature>
<evidence type="ECO:0008006" key="4">
    <source>
        <dbReference type="Google" id="ProtNLM"/>
    </source>
</evidence>
<dbReference type="SUPFAM" id="SSF52047">
    <property type="entry name" value="RNI-like"/>
    <property type="match status" value="1"/>
</dbReference>
<evidence type="ECO:0000256" key="1">
    <source>
        <dbReference type="SAM" id="Coils"/>
    </source>
</evidence>
<gene>
    <name evidence="2" type="ORF">BDN70DRAFT_693622</name>
</gene>
<dbReference type="AlphaFoldDB" id="A0A9P5Z240"/>
<dbReference type="Proteomes" id="UP000807469">
    <property type="component" value="Unassembled WGS sequence"/>
</dbReference>
<sequence>MSADFAYCRYCNYLRDGEYLCDPTDPSICTPCKQLSELEDRVKTIRLMLVGLENQRQKLKTLANQHHDRFIHRLPPEITTQIFELCISKNIMDLNTEVIPTRHTIYAPLVISAVCTEWRNMAHTMPSLWNTLHLCPRRRDSNSFPKPSYVKKWIERAGGLPLSILLSVPSIPEEIATAVKVLKLINKYSTRWIDFRCESPPSLFSHLPSNTDAFPALRTLHLVNPSSSANTPLKIFPQRLETLAISGIELMTIDPRFDWSNLASLTMDYVTSAEAFEVLRRATNLTTCIFRSDAISAHDDVAYPLPQNILVHPRLQKLHIRSSLYEDVFRQLSCPSLEILALDVDDIPCVTLTVDFLRRSQCSLKTLHIKDGFGLHAPDIPLFLQNIPTLQHLSFNLQNNSLMVASVLFETLAEFSVVDGREVPKYLPLLCSLSYKGDVPYDEEGIWKSIPAIFGYRQGSELSDDLFVRRALQSLTVFAYPDIHTDCEGYVSDFDKKTLERILNLKKAGVKFKLQFGRFREDIIETLSNRCRFELS</sequence>